<dbReference type="GO" id="GO:0003676">
    <property type="term" value="F:nucleic acid binding"/>
    <property type="evidence" value="ECO:0007669"/>
    <property type="project" value="InterPro"/>
</dbReference>
<dbReference type="AlphaFoldDB" id="A0A2I0HRF0"/>
<protein>
    <recommendedName>
        <fullName evidence="1">Integrase catalytic domain-containing protein</fullName>
    </recommendedName>
</protein>
<comment type="caution">
    <text evidence="2">The sequence shown here is derived from an EMBL/GenBank/DDBJ whole genome shotgun (WGS) entry which is preliminary data.</text>
</comment>
<name>A0A2I0HRF0_PUNGR</name>
<dbReference type="InterPro" id="IPR036397">
    <property type="entry name" value="RNaseH_sf"/>
</dbReference>
<dbReference type="InterPro" id="IPR012337">
    <property type="entry name" value="RNaseH-like_sf"/>
</dbReference>
<evidence type="ECO:0000313" key="3">
    <source>
        <dbReference type="Proteomes" id="UP000233551"/>
    </source>
</evidence>
<evidence type="ECO:0000313" key="2">
    <source>
        <dbReference type="EMBL" id="PKI34301.1"/>
    </source>
</evidence>
<dbReference type="InterPro" id="IPR001584">
    <property type="entry name" value="Integrase_cat-core"/>
</dbReference>
<evidence type="ECO:0000259" key="1">
    <source>
        <dbReference type="PROSITE" id="PS50994"/>
    </source>
</evidence>
<keyword evidence="3" id="KW-1185">Reference proteome</keyword>
<sequence length="199" mass="22706">MKDTFQRPAGLLQPLPIPEMVFEEISMDFITGLPSSKGKTIILTVIDRLSKYGHFIALPAHITSHRVAEVFVNNIIRLHGVPRVIITDRDPKFMHSFWQEINRLQGTTLAFSTAYHSQTDGQTEALNKCLEMYLRCFLADSPHRSVQMLPWAKYWYNTSFQTSAGMTPFQVLYGREPPTVARYIKGSSSNELVEQQLLS</sequence>
<accession>A0A2I0HRF0</accession>
<proteinExistence type="predicted"/>
<dbReference type="PROSITE" id="PS50994">
    <property type="entry name" value="INTEGRASE"/>
    <property type="match status" value="1"/>
</dbReference>
<dbReference type="GO" id="GO:0015074">
    <property type="term" value="P:DNA integration"/>
    <property type="evidence" value="ECO:0007669"/>
    <property type="project" value="InterPro"/>
</dbReference>
<dbReference type="EMBL" id="PGOL01005994">
    <property type="protein sequence ID" value="PKI34301.1"/>
    <property type="molecule type" value="Genomic_DNA"/>
</dbReference>
<dbReference type="PANTHER" id="PTHR45835">
    <property type="entry name" value="YALI0A06105P"/>
    <property type="match status" value="1"/>
</dbReference>
<dbReference type="Proteomes" id="UP000233551">
    <property type="component" value="Unassembled WGS sequence"/>
</dbReference>
<organism evidence="2 3">
    <name type="scientific">Punica granatum</name>
    <name type="common">Pomegranate</name>
    <dbReference type="NCBI Taxonomy" id="22663"/>
    <lineage>
        <taxon>Eukaryota</taxon>
        <taxon>Viridiplantae</taxon>
        <taxon>Streptophyta</taxon>
        <taxon>Embryophyta</taxon>
        <taxon>Tracheophyta</taxon>
        <taxon>Spermatophyta</taxon>
        <taxon>Magnoliopsida</taxon>
        <taxon>eudicotyledons</taxon>
        <taxon>Gunneridae</taxon>
        <taxon>Pentapetalae</taxon>
        <taxon>rosids</taxon>
        <taxon>malvids</taxon>
        <taxon>Myrtales</taxon>
        <taxon>Lythraceae</taxon>
        <taxon>Punica</taxon>
    </lineage>
</organism>
<feature type="domain" description="Integrase catalytic" evidence="1">
    <location>
        <begin position="12"/>
        <end position="176"/>
    </location>
</feature>
<dbReference type="STRING" id="22663.A0A2I0HRF0"/>
<dbReference type="Gene3D" id="3.30.420.10">
    <property type="entry name" value="Ribonuclease H-like superfamily/Ribonuclease H"/>
    <property type="match status" value="1"/>
</dbReference>
<gene>
    <name evidence="2" type="ORF">CRG98_045299</name>
</gene>
<dbReference type="SUPFAM" id="SSF53098">
    <property type="entry name" value="Ribonuclease H-like"/>
    <property type="match status" value="1"/>
</dbReference>
<dbReference type="Pfam" id="PF00665">
    <property type="entry name" value="rve"/>
    <property type="match status" value="1"/>
</dbReference>
<reference evidence="2 3" key="1">
    <citation type="submission" date="2017-11" db="EMBL/GenBank/DDBJ databases">
        <title>De-novo sequencing of pomegranate (Punica granatum L.) genome.</title>
        <authorList>
            <person name="Akparov Z."/>
            <person name="Amiraslanov A."/>
            <person name="Hajiyeva S."/>
            <person name="Abbasov M."/>
            <person name="Kaur K."/>
            <person name="Hamwieh A."/>
            <person name="Solovyev V."/>
            <person name="Salamov A."/>
            <person name="Braich B."/>
            <person name="Kosarev P."/>
            <person name="Mahmoud A."/>
            <person name="Hajiyev E."/>
            <person name="Babayeva S."/>
            <person name="Izzatullayeva V."/>
            <person name="Mammadov A."/>
            <person name="Mammadov A."/>
            <person name="Sharifova S."/>
            <person name="Ojaghi J."/>
            <person name="Eynullazada K."/>
            <person name="Bayramov B."/>
            <person name="Abdulazimova A."/>
            <person name="Shahmuradov I."/>
        </authorList>
    </citation>
    <scope>NUCLEOTIDE SEQUENCE [LARGE SCALE GENOMIC DNA]</scope>
    <source>
        <strain evidence="3">cv. AG2017</strain>
        <tissue evidence="2">Leaf</tissue>
    </source>
</reference>
<dbReference type="PANTHER" id="PTHR45835:SF99">
    <property type="entry name" value="CHROMO DOMAIN-CONTAINING PROTEIN-RELATED"/>
    <property type="match status" value="1"/>
</dbReference>